<keyword evidence="1" id="KW-0560">Oxidoreductase</keyword>
<dbReference type="Pfam" id="PF02668">
    <property type="entry name" value="TauD"/>
    <property type="match status" value="1"/>
</dbReference>
<evidence type="ECO:0000313" key="5">
    <source>
        <dbReference type="Proteomes" id="UP001489004"/>
    </source>
</evidence>
<evidence type="ECO:0000313" key="4">
    <source>
        <dbReference type="EMBL" id="KAK9807496.1"/>
    </source>
</evidence>
<evidence type="ECO:0000256" key="2">
    <source>
        <dbReference type="ARBA" id="ARBA00023194"/>
    </source>
</evidence>
<keyword evidence="5" id="KW-1185">Reference proteome</keyword>
<sequence length="449" mass="50480">MNGRRERSQAKKQGTKLEGVLPRSKLEKFCLQTQTVASLQSGSQRCLSRPSAAYRAVRTCSRRATVFWASSNLGSYNRQTNTMVAPSPQAVETTSKGQAATSLSPVHGRSVWYADEYKNSDAWVYHLTDQDVKELTSAVEGVQKSGKDIKDVIQADFPLPTLGPRLIQFRDEVVNGRGFQLLRGFPVWKFTTEQTVIGYWGLGTYWGKAVSQNKKRHLIGHVKDLGLPGGHHDIVNRVYATYGAQPYHCDPVDVVGLLCLKQAKEGGLSSWSSSHAVHNELLQRAPELASELAQPLYLDRKNEIPEGKGPFYKLPVFNYHKGRLIVFYENSFYQAAQRHPEVGPLSEAQLKAIDTFDAIAASDELRMDWVLQPGDLQLLNNHQIVHTRAEFVDHEEWDKKRHLLRLWVAPPNGWPIPEEFEERYGSNEVGNRGGIVIPGFEPRVPLDAE</sequence>
<dbReference type="GO" id="GO:0016491">
    <property type="term" value="F:oxidoreductase activity"/>
    <property type="evidence" value="ECO:0007669"/>
    <property type="project" value="UniProtKB-KW"/>
</dbReference>
<reference evidence="4 5" key="1">
    <citation type="journal article" date="2024" name="Nat. Commun.">
        <title>Phylogenomics reveals the evolutionary origins of lichenization in chlorophyte algae.</title>
        <authorList>
            <person name="Puginier C."/>
            <person name="Libourel C."/>
            <person name="Otte J."/>
            <person name="Skaloud P."/>
            <person name="Haon M."/>
            <person name="Grisel S."/>
            <person name="Petersen M."/>
            <person name="Berrin J.G."/>
            <person name="Delaux P.M."/>
            <person name="Dal Grande F."/>
            <person name="Keller J."/>
        </authorList>
    </citation>
    <scope>NUCLEOTIDE SEQUENCE [LARGE SCALE GENOMIC DNA]</scope>
    <source>
        <strain evidence="4 5">SAG 2043</strain>
    </source>
</reference>
<dbReference type="Proteomes" id="UP001489004">
    <property type="component" value="Unassembled WGS sequence"/>
</dbReference>
<dbReference type="Gene3D" id="3.60.130.10">
    <property type="entry name" value="Clavaminate synthase-like"/>
    <property type="match status" value="1"/>
</dbReference>
<dbReference type="InterPro" id="IPR050411">
    <property type="entry name" value="AlphaKG_dependent_hydroxylases"/>
</dbReference>
<feature type="domain" description="TauD/TfdA-like" evidence="3">
    <location>
        <begin position="153"/>
        <end position="407"/>
    </location>
</feature>
<accession>A0AAW1PG91</accession>
<dbReference type="InterPro" id="IPR003819">
    <property type="entry name" value="TauD/TfdA-like"/>
</dbReference>
<organism evidence="4 5">
    <name type="scientific">[Myrmecia] bisecta</name>
    <dbReference type="NCBI Taxonomy" id="41462"/>
    <lineage>
        <taxon>Eukaryota</taxon>
        <taxon>Viridiplantae</taxon>
        <taxon>Chlorophyta</taxon>
        <taxon>core chlorophytes</taxon>
        <taxon>Trebouxiophyceae</taxon>
        <taxon>Trebouxiales</taxon>
        <taxon>Trebouxiaceae</taxon>
        <taxon>Myrmecia</taxon>
    </lineage>
</organism>
<dbReference type="InterPro" id="IPR042098">
    <property type="entry name" value="TauD-like_sf"/>
</dbReference>
<dbReference type="AlphaFoldDB" id="A0AAW1PG91"/>
<keyword evidence="2" id="KW-0045">Antibiotic biosynthesis</keyword>
<evidence type="ECO:0000256" key="1">
    <source>
        <dbReference type="ARBA" id="ARBA00023002"/>
    </source>
</evidence>
<gene>
    <name evidence="4" type="ORF">WJX72_000875</name>
</gene>
<comment type="caution">
    <text evidence="4">The sequence shown here is derived from an EMBL/GenBank/DDBJ whole genome shotgun (WGS) entry which is preliminary data.</text>
</comment>
<proteinExistence type="predicted"/>
<dbReference type="EMBL" id="JALJOR010000012">
    <property type="protein sequence ID" value="KAK9807496.1"/>
    <property type="molecule type" value="Genomic_DNA"/>
</dbReference>
<evidence type="ECO:0000259" key="3">
    <source>
        <dbReference type="Pfam" id="PF02668"/>
    </source>
</evidence>
<dbReference type="GO" id="GO:0017000">
    <property type="term" value="P:antibiotic biosynthetic process"/>
    <property type="evidence" value="ECO:0007669"/>
    <property type="project" value="UniProtKB-KW"/>
</dbReference>
<name>A0AAW1PG91_9CHLO</name>
<dbReference type="SUPFAM" id="SSF51197">
    <property type="entry name" value="Clavaminate synthase-like"/>
    <property type="match status" value="1"/>
</dbReference>
<protein>
    <recommendedName>
        <fullName evidence="3">TauD/TfdA-like domain-containing protein</fullName>
    </recommendedName>
</protein>
<dbReference type="PANTHER" id="PTHR10696:SF56">
    <property type="entry name" value="TAUD_TFDA-LIKE DOMAIN-CONTAINING PROTEIN"/>
    <property type="match status" value="1"/>
</dbReference>
<dbReference type="PANTHER" id="PTHR10696">
    <property type="entry name" value="GAMMA-BUTYROBETAINE HYDROXYLASE-RELATED"/>
    <property type="match status" value="1"/>
</dbReference>